<keyword evidence="6" id="KW-0418">Kinase</keyword>
<dbReference type="InterPro" id="IPR004358">
    <property type="entry name" value="Sig_transdc_His_kin-like_C"/>
</dbReference>
<dbReference type="PANTHER" id="PTHR42878:SF7">
    <property type="entry name" value="SENSOR HISTIDINE KINASE GLRK"/>
    <property type="match status" value="1"/>
</dbReference>
<dbReference type="CDD" id="cd00082">
    <property type="entry name" value="HisKA"/>
    <property type="match status" value="1"/>
</dbReference>
<evidence type="ECO:0000256" key="8">
    <source>
        <dbReference type="ARBA" id="ARBA00023012"/>
    </source>
</evidence>
<organism evidence="11 12">
    <name type="scientific">Deinococcus roseus</name>
    <dbReference type="NCBI Taxonomy" id="392414"/>
    <lineage>
        <taxon>Bacteria</taxon>
        <taxon>Thermotogati</taxon>
        <taxon>Deinococcota</taxon>
        <taxon>Deinococci</taxon>
        <taxon>Deinococcales</taxon>
        <taxon>Deinococcaceae</taxon>
        <taxon>Deinococcus</taxon>
    </lineage>
</organism>
<comment type="catalytic activity">
    <reaction evidence="1">
        <text>ATP + protein L-histidine = ADP + protein N-phospho-L-histidine.</text>
        <dbReference type="EC" id="2.7.13.3"/>
    </reaction>
</comment>
<evidence type="ECO:0000313" key="11">
    <source>
        <dbReference type="EMBL" id="GGJ37750.1"/>
    </source>
</evidence>
<evidence type="ECO:0000313" key="12">
    <source>
        <dbReference type="Proteomes" id="UP000632222"/>
    </source>
</evidence>
<dbReference type="CDD" id="cd00075">
    <property type="entry name" value="HATPase"/>
    <property type="match status" value="1"/>
</dbReference>
<comment type="caution">
    <text evidence="11">The sequence shown here is derived from an EMBL/GenBank/DDBJ whole genome shotgun (WGS) entry which is preliminary data.</text>
</comment>
<dbReference type="InterPro" id="IPR050351">
    <property type="entry name" value="BphY/WalK/GraS-like"/>
</dbReference>
<dbReference type="InterPro" id="IPR005467">
    <property type="entry name" value="His_kinase_dom"/>
</dbReference>
<keyword evidence="9" id="KW-0812">Transmembrane</keyword>
<keyword evidence="9" id="KW-1133">Transmembrane helix</keyword>
<dbReference type="Proteomes" id="UP000632222">
    <property type="component" value="Unassembled WGS sequence"/>
</dbReference>
<keyword evidence="7" id="KW-0067">ATP-binding</keyword>
<evidence type="ECO:0000256" key="5">
    <source>
        <dbReference type="ARBA" id="ARBA00022741"/>
    </source>
</evidence>
<reference evidence="12" key="1">
    <citation type="journal article" date="2019" name="Int. J. Syst. Evol. Microbiol.">
        <title>The Global Catalogue of Microorganisms (GCM) 10K type strain sequencing project: providing services to taxonomists for standard genome sequencing and annotation.</title>
        <authorList>
            <consortium name="The Broad Institute Genomics Platform"/>
            <consortium name="The Broad Institute Genome Sequencing Center for Infectious Disease"/>
            <person name="Wu L."/>
            <person name="Ma J."/>
        </authorList>
    </citation>
    <scope>NUCLEOTIDE SEQUENCE [LARGE SCALE GENOMIC DNA]</scope>
    <source>
        <strain evidence="12">JCM 14370</strain>
    </source>
</reference>
<keyword evidence="12" id="KW-1185">Reference proteome</keyword>
<accession>A0ABQ2D446</accession>
<keyword evidence="8" id="KW-0902">Two-component regulatory system</keyword>
<sequence length="426" mass="48914">MLRHRFTPFIMALLAAGLSFVLFTLAFLPSYEALTRQNLIWSNHHYYQLNQRIACILMQVADRQICSATYAENLELLKDTFKNLTNEFPQVKEVETYGEARLDHIIENLQEAIKTNPADVKLLELAYRESMQLSMQSRDLIQENRLSVLYTLRTQQFWLRILISITFGLLAAMMTRIWVNYNGEKAKVEAQKQLQMELNAITSHELRKPLQQLVLATNLLSRDSLTADQRRTLLERLVNSTQELTVLTDLSRLEDVYVNLELKWERIDIRELVREFSHEEPRVQCILPLTPILLDVDVVRIKQVIRNLVDNALKYAPSHTNVDIGVYAMGKEVTISVRDYGPGIPEEEQKKVMEPFYRLKRNGGKKGWGLGLAVVKRFVEAHGGHLKIQTPDGGGTQVDVVLPKLQRAGHQTKDLPGHNNHEPLSS</sequence>
<keyword evidence="9" id="KW-0472">Membrane</keyword>
<dbReference type="SMART" id="SM00387">
    <property type="entry name" value="HATPase_c"/>
    <property type="match status" value="1"/>
</dbReference>
<evidence type="ECO:0000256" key="7">
    <source>
        <dbReference type="ARBA" id="ARBA00022840"/>
    </source>
</evidence>
<name>A0ABQ2D446_9DEIO</name>
<dbReference type="PROSITE" id="PS50109">
    <property type="entry name" value="HIS_KIN"/>
    <property type="match status" value="1"/>
</dbReference>
<feature type="transmembrane region" description="Helical" evidence="9">
    <location>
        <begin position="157"/>
        <end position="179"/>
    </location>
</feature>
<protein>
    <recommendedName>
        <fullName evidence="2">histidine kinase</fullName>
        <ecNumber evidence="2">2.7.13.3</ecNumber>
    </recommendedName>
</protein>
<evidence type="ECO:0000256" key="6">
    <source>
        <dbReference type="ARBA" id="ARBA00022777"/>
    </source>
</evidence>
<proteinExistence type="predicted"/>
<dbReference type="Gene3D" id="3.30.565.10">
    <property type="entry name" value="Histidine kinase-like ATPase, C-terminal domain"/>
    <property type="match status" value="1"/>
</dbReference>
<keyword evidence="5" id="KW-0547">Nucleotide-binding</keyword>
<evidence type="ECO:0000259" key="10">
    <source>
        <dbReference type="PROSITE" id="PS50109"/>
    </source>
</evidence>
<dbReference type="InterPro" id="IPR003594">
    <property type="entry name" value="HATPase_dom"/>
</dbReference>
<feature type="domain" description="Histidine kinase" evidence="10">
    <location>
        <begin position="201"/>
        <end position="406"/>
    </location>
</feature>
<keyword evidence="4" id="KW-0808">Transferase</keyword>
<dbReference type="InterPro" id="IPR036890">
    <property type="entry name" value="HATPase_C_sf"/>
</dbReference>
<dbReference type="PANTHER" id="PTHR42878">
    <property type="entry name" value="TWO-COMPONENT HISTIDINE KINASE"/>
    <property type="match status" value="1"/>
</dbReference>
<dbReference type="PRINTS" id="PR00344">
    <property type="entry name" value="BCTRLSENSOR"/>
</dbReference>
<dbReference type="Pfam" id="PF02518">
    <property type="entry name" value="HATPase_c"/>
    <property type="match status" value="1"/>
</dbReference>
<dbReference type="Gene3D" id="1.10.287.130">
    <property type="match status" value="1"/>
</dbReference>
<dbReference type="EMBL" id="BMOD01000008">
    <property type="protein sequence ID" value="GGJ37750.1"/>
    <property type="molecule type" value="Genomic_DNA"/>
</dbReference>
<dbReference type="RefSeq" id="WP_189003006.1">
    <property type="nucleotide sequence ID" value="NZ_BMOD01000008.1"/>
</dbReference>
<dbReference type="SUPFAM" id="SSF55874">
    <property type="entry name" value="ATPase domain of HSP90 chaperone/DNA topoisomerase II/histidine kinase"/>
    <property type="match status" value="1"/>
</dbReference>
<evidence type="ECO:0000256" key="2">
    <source>
        <dbReference type="ARBA" id="ARBA00012438"/>
    </source>
</evidence>
<evidence type="ECO:0000256" key="4">
    <source>
        <dbReference type="ARBA" id="ARBA00022679"/>
    </source>
</evidence>
<gene>
    <name evidence="11" type="ORF">GCM10008938_24810</name>
</gene>
<dbReference type="SUPFAM" id="SSF47384">
    <property type="entry name" value="Homodimeric domain of signal transducing histidine kinase"/>
    <property type="match status" value="1"/>
</dbReference>
<feature type="transmembrane region" description="Helical" evidence="9">
    <location>
        <begin position="6"/>
        <end position="28"/>
    </location>
</feature>
<evidence type="ECO:0000256" key="1">
    <source>
        <dbReference type="ARBA" id="ARBA00000085"/>
    </source>
</evidence>
<evidence type="ECO:0000256" key="3">
    <source>
        <dbReference type="ARBA" id="ARBA00022553"/>
    </source>
</evidence>
<keyword evidence="3" id="KW-0597">Phosphoprotein</keyword>
<dbReference type="EC" id="2.7.13.3" evidence="2"/>
<evidence type="ECO:0000256" key="9">
    <source>
        <dbReference type="SAM" id="Phobius"/>
    </source>
</evidence>
<dbReference type="InterPro" id="IPR003661">
    <property type="entry name" value="HisK_dim/P_dom"/>
</dbReference>
<dbReference type="InterPro" id="IPR036097">
    <property type="entry name" value="HisK_dim/P_sf"/>
</dbReference>